<organism evidence="3 4">
    <name type="scientific">Thraustotheca clavata</name>
    <dbReference type="NCBI Taxonomy" id="74557"/>
    <lineage>
        <taxon>Eukaryota</taxon>
        <taxon>Sar</taxon>
        <taxon>Stramenopiles</taxon>
        <taxon>Oomycota</taxon>
        <taxon>Saprolegniomycetes</taxon>
        <taxon>Saprolegniales</taxon>
        <taxon>Achlyaceae</taxon>
        <taxon>Thraustotheca</taxon>
    </lineage>
</organism>
<feature type="transmembrane region" description="Helical" evidence="2">
    <location>
        <begin position="86"/>
        <end position="108"/>
    </location>
</feature>
<dbReference type="Pfam" id="PF04749">
    <property type="entry name" value="PLAC8"/>
    <property type="match status" value="1"/>
</dbReference>
<proteinExistence type="predicted"/>
<evidence type="ECO:0000256" key="2">
    <source>
        <dbReference type="SAM" id="Phobius"/>
    </source>
</evidence>
<dbReference type="PANTHER" id="PTHR15907">
    <property type="entry name" value="DUF614 FAMILY PROTEIN-RELATED"/>
    <property type="match status" value="1"/>
</dbReference>
<protein>
    <recommendedName>
        <fullName evidence="5">PLAC8 family protein</fullName>
    </recommendedName>
</protein>
<dbReference type="Proteomes" id="UP000243217">
    <property type="component" value="Unassembled WGS sequence"/>
</dbReference>
<feature type="compositionally biased region" description="Polar residues" evidence="1">
    <location>
        <begin position="24"/>
        <end position="35"/>
    </location>
</feature>
<evidence type="ECO:0008006" key="5">
    <source>
        <dbReference type="Google" id="ProtNLM"/>
    </source>
</evidence>
<keyword evidence="2" id="KW-1133">Transmembrane helix</keyword>
<dbReference type="EMBL" id="JNBS01000070">
    <property type="protein sequence ID" value="OQS07817.1"/>
    <property type="molecule type" value="Genomic_DNA"/>
</dbReference>
<evidence type="ECO:0000256" key="1">
    <source>
        <dbReference type="SAM" id="MobiDB-lite"/>
    </source>
</evidence>
<comment type="caution">
    <text evidence="3">The sequence shown here is derived from an EMBL/GenBank/DDBJ whole genome shotgun (WGS) entry which is preliminary data.</text>
</comment>
<feature type="compositionally biased region" description="Polar residues" evidence="1">
    <location>
        <begin position="1"/>
        <end position="13"/>
    </location>
</feature>
<accession>A0A1W0ABW7</accession>
<evidence type="ECO:0000313" key="4">
    <source>
        <dbReference type="Proteomes" id="UP000243217"/>
    </source>
</evidence>
<keyword evidence="2" id="KW-0472">Membrane</keyword>
<keyword evidence="4" id="KW-1185">Reference proteome</keyword>
<reference evidence="3 4" key="1">
    <citation type="journal article" date="2014" name="Genome Biol. Evol.">
        <title>The secreted proteins of Achlya hypogyna and Thraustotheca clavata identify the ancestral oomycete secretome and reveal gene acquisitions by horizontal gene transfer.</title>
        <authorList>
            <person name="Misner I."/>
            <person name="Blouin N."/>
            <person name="Leonard G."/>
            <person name="Richards T.A."/>
            <person name="Lane C.E."/>
        </authorList>
    </citation>
    <scope>NUCLEOTIDE SEQUENCE [LARGE SCALE GENOMIC DNA]</scope>
    <source>
        <strain evidence="3 4">ATCC 34112</strain>
    </source>
</reference>
<sequence>MESVSPKISQHPTSYAPMEDRETATTATHGSTLPRNHLTTGRWDTSLFSCGNDIVPNCLMSFFCPWVSFAQILARVGVAQYFPTVLVLAMCYFTWVGAILAFIFMFYFRYKLRRQLNINGAIYQDCLISFFCCCCSLAQMASHTHSYSKGVCSFEPRETIPVSC</sequence>
<name>A0A1W0ABW7_9STRA</name>
<dbReference type="OrthoDB" id="1045822at2759"/>
<dbReference type="InterPro" id="IPR006461">
    <property type="entry name" value="PLAC_motif_containing"/>
</dbReference>
<evidence type="ECO:0000313" key="3">
    <source>
        <dbReference type="EMBL" id="OQS07817.1"/>
    </source>
</evidence>
<dbReference type="STRING" id="74557.A0A1W0ABW7"/>
<feature type="transmembrane region" description="Helical" evidence="2">
    <location>
        <begin position="54"/>
        <end position="74"/>
    </location>
</feature>
<feature type="region of interest" description="Disordered" evidence="1">
    <location>
        <begin position="1"/>
        <end position="35"/>
    </location>
</feature>
<dbReference type="NCBIfam" id="TIGR01571">
    <property type="entry name" value="A_thal_Cys_rich"/>
    <property type="match status" value="1"/>
</dbReference>
<dbReference type="AlphaFoldDB" id="A0A1W0ABW7"/>
<keyword evidence="2" id="KW-0812">Transmembrane</keyword>
<gene>
    <name evidence="3" type="ORF">THRCLA_20053</name>
</gene>